<evidence type="ECO:0000256" key="6">
    <source>
        <dbReference type="ARBA" id="ARBA00023136"/>
    </source>
</evidence>
<evidence type="ECO:0000256" key="8">
    <source>
        <dbReference type="SAM" id="MobiDB-lite"/>
    </source>
</evidence>
<feature type="transmembrane region" description="Helical" evidence="7">
    <location>
        <begin position="30"/>
        <end position="52"/>
    </location>
</feature>
<dbReference type="Pfam" id="PF04290">
    <property type="entry name" value="DctQ"/>
    <property type="match status" value="1"/>
</dbReference>
<comment type="caution">
    <text evidence="10">The sequence shown here is derived from an EMBL/GenBank/DDBJ whole genome shotgun (WGS) entry which is preliminary data.</text>
</comment>
<dbReference type="Proteomes" id="UP000320593">
    <property type="component" value="Unassembled WGS sequence"/>
</dbReference>
<evidence type="ECO:0000256" key="1">
    <source>
        <dbReference type="ARBA" id="ARBA00004651"/>
    </source>
</evidence>
<keyword evidence="2 7" id="KW-0813">Transport</keyword>
<comment type="caution">
    <text evidence="7">Lacks conserved residue(s) required for the propagation of feature annotation.</text>
</comment>
<evidence type="ECO:0000256" key="5">
    <source>
        <dbReference type="ARBA" id="ARBA00022989"/>
    </source>
</evidence>
<dbReference type="EMBL" id="VLLF01000009">
    <property type="protein sequence ID" value="TWI82322.1"/>
    <property type="molecule type" value="Genomic_DNA"/>
</dbReference>
<dbReference type="GO" id="GO:0022857">
    <property type="term" value="F:transmembrane transporter activity"/>
    <property type="evidence" value="ECO:0007669"/>
    <property type="project" value="UniProtKB-UniRule"/>
</dbReference>
<feature type="transmembrane region" description="Helical" evidence="7">
    <location>
        <begin position="72"/>
        <end position="92"/>
    </location>
</feature>
<organism evidence="10 11">
    <name type="scientific">Roseibium hamelinense</name>
    <dbReference type="NCBI Taxonomy" id="150831"/>
    <lineage>
        <taxon>Bacteria</taxon>
        <taxon>Pseudomonadati</taxon>
        <taxon>Pseudomonadota</taxon>
        <taxon>Alphaproteobacteria</taxon>
        <taxon>Hyphomicrobiales</taxon>
        <taxon>Stappiaceae</taxon>
        <taxon>Roseibium</taxon>
    </lineage>
</organism>
<keyword evidence="3" id="KW-1003">Cell membrane</keyword>
<keyword evidence="6 7" id="KW-0472">Membrane</keyword>
<feature type="transmembrane region" description="Helical" evidence="7">
    <location>
        <begin position="157"/>
        <end position="177"/>
    </location>
</feature>
<dbReference type="OrthoDB" id="9794346at2"/>
<keyword evidence="11" id="KW-1185">Reference proteome</keyword>
<dbReference type="InterPro" id="IPR055348">
    <property type="entry name" value="DctQ"/>
</dbReference>
<feature type="transmembrane region" description="Helical" evidence="7">
    <location>
        <begin position="253"/>
        <end position="275"/>
    </location>
</feature>
<keyword evidence="7" id="KW-0997">Cell inner membrane</keyword>
<sequence>MTAMGGVQDDVSAGGNSSQGTHKSAVPFRIFGWLILTIMAAFILNNYLTYWQDLPGISPIFGGRANGSMSMVWSWLQLALYGVAIGWTVYHVRSTKSVSLRGDSKRISDINAYLIRAMFWAVLLVGLVDSVISFLRVEGLLAGIVGEDLASSLGRSQFRGGYVHMPLIGLSFVIAAFTRTLGFIWLALLVVVAELLIVIGRFILSYEQAFMADLVRFWYAALFLFASAYTLLEEGHVRVDVFYAGMSSKTKGYVNAVGSVVLGMSLCAVILYIGMGGAQNAINAPILSYEVTQAGFGLYVKYLMAGFLGVFAVTMMIQFVSYFLEAIADIRGEPGGRDHSSTAAH</sequence>
<evidence type="ECO:0000313" key="11">
    <source>
        <dbReference type="Proteomes" id="UP000320593"/>
    </source>
</evidence>
<dbReference type="GO" id="GO:0005886">
    <property type="term" value="C:plasma membrane"/>
    <property type="evidence" value="ECO:0007669"/>
    <property type="project" value="UniProtKB-SubCell"/>
</dbReference>
<evidence type="ECO:0000256" key="4">
    <source>
        <dbReference type="ARBA" id="ARBA00022692"/>
    </source>
</evidence>
<evidence type="ECO:0000259" key="9">
    <source>
        <dbReference type="Pfam" id="PF04290"/>
    </source>
</evidence>
<evidence type="ECO:0000256" key="3">
    <source>
        <dbReference type="ARBA" id="ARBA00022475"/>
    </source>
</evidence>
<keyword evidence="4 7" id="KW-0812">Transmembrane</keyword>
<dbReference type="AlphaFoldDB" id="A0A562SM35"/>
<gene>
    <name evidence="10" type="ORF">JM93_03672</name>
</gene>
<comment type="subcellular location">
    <subcellularLocation>
        <location evidence="7">Cell inner membrane</location>
        <topology evidence="7">Multi-pass membrane protein</topology>
    </subcellularLocation>
    <subcellularLocation>
        <location evidence="1">Cell membrane</location>
        <topology evidence="1">Multi-pass membrane protein</topology>
    </subcellularLocation>
</comment>
<feature type="transmembrane region" description="Helical" evidence="7">
    <location>
        <begin position="216"/>
        <end position="232"/>
    </location>
</feature>
<feature type="transmembrane region" description="Helical" evidence="7">
    <location>
        <begin position="113"/>
        <end position="137"/>
    </location>
</feature>
<dbReference type="RefSeq" id="WP_145346184.1">
    <property type="nucleotide sequence ID" value="NZ_SMLY01000084.1"/>
</dbReference>
<comment type="function">
    <text evidence="7">Part of the tripartite ATP-independent periplasmic (TRAP) transport system.</text>
</comment>
<evidence type="ECO:0000256" key="2">
    <source>
        <dbReference type="ARBA" id="ARBA00022448"/>
    </source>
</evidence>
<feature type="domain" description="Tripartite ATP-independent periplasmic transporters DctQ component" evidence="9">
    <location>
        <begin position="196"/>
        <end position="327"/>
    </location>
</feature>
<feature type="transmembrane region" description="Helical" evidence="7">
    <location>
        <begin position="302"/>
        <end position="324"/>
    </location>
</feature>
<evidence type="ECO:0000256" key="7">
    <source>
        <dbReference type="RuleBase" id="RU369079"/>
    </source>
</evidence>
<proteinExistence type="inferred from homology"/>
<accession>A0A562SM35</accession>
<name>A0A562SM35_9HYPH</name>
<comment type="similarity">
    <text evidence="7">Belongs to the TRAP transporter small permease family.</text>
</comment>
<feature type="transmembrane region" description="Helical" evidence="7">
    <location>
        <begin position="184"/>
        <end position="204"/>
    </location>
</feature>
<feature type="region of interest" description="Disordered" evidence="8">
    <location>
        <begin position="1"/>
        <end position="21"/>
    </location>
</feature>
<protein>
    <recommendedName>
        <fullName evidence="7">TRAP transporter small permease protein</fullName>
    </recommendedName>
</protein>
<evidence type="ECO:0000313" key="10">
    <source>
        <dbReference type="EMBL" id="TWI82322.1"/>
    </source>
</evidence>
<keyword evidence="5 7" id="KW-1133">Transmembrane helix</keyword>
<reference evidence="10 11" key="1">
    <citation type="submission" date="2019-07" db="EMBL/GenBank/DDBJ databases">
        <title>Genomic Encyclopedia of Archaeal and Bacterial Type Strains, Phase II (KMG-II): from individual species to whole genera.</title>
        <authorList>
            <person name="Goeker M."/>
        </authorList>
    </citation>
    <scope>NUCLEOTIDE SEQUENCE [LARGE SCALE GENOMIC DNA]</scope>
    <source>
        <strain evidence="10 11">ATCC BAA-252</strain>
    </source>
</reference>
<comment type="subunit">
    <text evidence="7">The complex comprises the extracytoplasmic solute receptor protein and the two transmembrane proteins.</text>
</comment>